<organism evidence="7 8">
    <name type="scientific">Serinus canaria</name>
    <name type="common">Island canary</name>
    <name type="synonym">Fringilla canaria</name>
    <dbReference type="NCBI Taxonomy" id="9135"/>
    <lineage>
        <taxon>Eukaryota</taxon>
        <taxon>Metazoa</taxon>
        <taxon>Chordata</taxon>
        <taxon>Craniata</taxon>
        <taxon>Vertebrata</taxon>
        <taxon>Euteleostomi</taxon>
        <taxon>Archelosauria</taxon>
        <taxon>Archosauria</taxon>
        <taxon>Dinosauria</taxon>
        <taxon>Saurischia</taxon>
        <taxon>Theropoda</taxon>
        <taxon>Coelurosauria</taxon>
        <taxon>Aves</taxon>
        <taxon>Neognathae</taxon>
        <taxon>Neoaves</taxon>
        <taxon>Telluraves</taxon>
        <taxon>Australaves</taxon>
        <taxon>Passeriformes</taxon>
        <taxon>Passeroidea</taxon>
        <taxon>Fringillidae</taxon>
        <taxon>Carduelinae</taxon>
        <taxon>Serinus</taxon>
    </lineage>
</organism>
<evidence type="ECO:0000256" key="2">
    <source>
        <dbReference type="ARBA" id="ARBA00022553"/>
    </source>
</evidence>
<dbReference type="CDD" id="cd06720">
    <property type="entry name" value="PDZ1_APBA1_3-like"/>
    <property type="match status" value="1"/>
</dbReference>
<dbReference type="PROSITE" id="PS01179">
    <property type="entry name" value="PID"/>
    <property type="match status" value="1"/>
</dbReference>
<dbReference type="SMART" id="SM00228">
    <property type="entry name" value="PDZ"/>
    <property type="match status" value="1"/>
</dbReference>
<dbReference type="InterPro" id="IPR011993">
    <property type="entry name" value="PH-like_dom_sf"/>
</dbReference>
<evidence type="ECO:0000259" key="6">
    <source>
        <dbReference type="PROSITE" id="PS50106"/>
    </source>
</evidence>
<evidence type="ECO:0000313" key="8">
    <source>
        <dbReference type="Proteomes" id="UP000694409"/>
    </source>
</evidence>
<feature type="region of interest" description="Disordered" evidence="4">
    <location>
        <begin position="41"/>
        <end position="67"/>
    </location>
</feature>
<dbReference type="FunFam" id="2.30.42.10:FF:000017">
    <property type="entry name" value="Amyloid beta A4 protein-binding family A member 1"/>
    <property type="match status" value="1"/>
</dbReference>
<dbReference type="GO" id="GO:0019899">
    <property type="term" value="F:enzyme binding"/>
    <property type="evidence" value="ECO:0007669"/>
    <property type="project" value="Ensembl"/>
</dbReference>
<dbReference type="SUPFAM" id="SSF50729">
    <property type="entry name" value="PH domain-like"/>
    <property type="match status" value="1"/>
</dbReference>
<feature type="compositionally biased region" description="Polar residues" evidence="4">
    <location>
        <begin position="221"/>
        <end position="230"/>
    </location>
</feature>
<reference evidence="7" key="1">
    <citation type="submission" date="2025-08" db="UniProtKB">
        <authorList>
            <consortium name="Ensembl"/>
        </authorList>
    </citation>
    <scope>IDENTIFICATION</scope>
</reference>
<evidence type="ECO:0000313" key="7">
    <source>
        <dbReference type="Ensembl" id="ENSSCAP00000001266.1"/>
    </source>
</evidence>
<feature type="domain" description="PDZ" evidence="6">
    <location>
        <begin position="427"/>
        <end position="512"/>
    </location>
</feature>
<evidence type="ECO:0000256" key="3">
    <source>
        <dbReference type="ARBA" id="ARBA00022737"/>
    </source>
</evidence>
<keyword evidence="1" id="KW-0813">Transport</keyword>
<dbReference type="PANTHER" id="PTHR12345">
    <property type="entry name" value="SYNTENIN RELATED"/>
    <property type="match status" value="1"/>
</dbReference>
<dbReference type="Pfam" id="PF00640">
    <property type="entry name" value="PID"/>
    <property type="match status" value="1"/>
</dbReference>
<keyword evidence="2" id="KW-0597">Phosphoprotein</keyword>
<protein>
    <submittedName>
        <fullName evidence="7">Amyloid beta protein binding family A member 3</fullName>
    </submittedName>
</protein>
<dbReference type="InterPro" id="IPR001478">
    <property type="entry name" value="PDZ"/>
</dbReference>
<dbReference type="GO" id="GO:0010468">
    <property type="term" value="P:regulation of gene expression"/>
    <property type="evidence" value="ECO:0007669"/>
    <property type="project" value="Ensembl"/>
</dbReference>
<dbReference type="InterPro" id="IPR051230">
    <property type="entry name" value="APP-Binding"/>
</dbReference>
<proteinExistence type="predicted"/>
<gene>
    <name evidence="7" type="primary">APBA3</name>
</gene>
<dbReference type="Gene3D" id="2.30.29.30">
    <property type="entry name" value="Pleckstrin-homology domain (PH domain)/Phosphotyrosine-binding domain (PTB)"/>
    <property type="match status" value="1"/>
</dbReference>
<feature type="region of interest" description="Disordered" evidence="4">
    <location>
        <begin position="700"/>
        <end position="723"/>
    </location>
</feature>
<dbReference type="GeneTree" id="ENSGT00940000160384"/>
<feature type="region of interest" description="Disordered" evidence="4">
    <location>
        <begin position="154"/>
        <end position="179"/>
    </location>
</feature>
<dbReference type="CDD" id="cd01208">
    <property type="entry name" value="PTB_X11"/>
    <property type="match status" value="1"/>
</dbReference>
<evidence type="ECO:0000256" key="4">
    <source>
        <dbReference type="SAM" id="MobiDB-lite"/>
    </source>
</evidence>
<dbReference type="GO" id="GO:0001540">
    <property type="term" value="F:amyloid-beta binding"/>
    <property type="evidence" value="ECO:0007669"/>
    <property type="project" value="TreeGrafter"/>
</dbReference>
<dbReference type="Ensembl" id="ENSSCAT00000001453.1">
    <property type="protein sequence ID" value="ENSSCAP00000001266.1"/>
    <property type="gene ID" value="ENSSCAG00000001052.1"/>
</dbReference>
<dbReference type="Pfam" id="PF00595">
    <property type="entry name" value="PDZ"/>
    <property type="match status" value="1"/>
</dbReference>
<dbReference type="Proteomes" id="UP000694409">
    <property type="component" value="Unassembled WGS sequence"/>
</dbReference>
<dbReference type="PANTHER" id="PTHR12345:SF9">
    <property type="entry name" value="AMYLOID-BETA A4 PRECURSOR PROTEIN-BINDING FAMILY A MEMBER 3"/>
    <property type="match status" value="1"/>
</dbReference>
<dbReference type="GO" id="GO:0004857">
    <property type="term" value="F:enzyme inhibitor activity"/>
    <property type="evidence" value="ECO:0007669"/>
    <property type="project" value="Ensembl"/>
</dbReference>
<feature type="compositionally biased region" description="Basic and acidic residues" evidence="4">
    <location>
        <begin position="157"/>
        <end position="169"/>
    </location>
</feature>
<sequence length="723" mass="78043">MELDETPEPRSRPAPRAEWTEDVEDEPSEIQGLLAQLETLDPNFRDCPSAPEQGSSSPSGAGARRGRGQCPGRCRPCPLHVATGRGLATRPCCPQHSACDRPCHGLLFAEADREDLLSLLCYEGGLPEAGAETPLAHSDVLTGTNLEMLQAQEEPAAVEKPEGLGRPESSEEEPSGSLCYGEGLCEDDSACDSAREGSPEPAWAALPSALVPGTEQPPQGAVTNRESPSSCPAFKEVPGPCDPEDLLDGVIFGAKYLGSTQLASERNPPTSVRMAQAQEAVDRIKAPEGESQPMTEVDLFVSTQRIKVLTADTQEAMMDHSLQTISYIADIGSLVVLMARRKLPRRSEVAEEKRLYKMICHVFHSPDAQVIAQAIGQAFGVAYQRFLEANSIDPSELSPRQYSRALEDQEQYNTELTHFSRQENCKDVCIRKQKGEILGIAIVESGWGSILPTVVIANLMHGGPAERSGELSIGDRLMSVNGTSLVGLPLGTCQSIIRELKHQTEVTLNIVHCPPVTTAVIRRPDSKYQLGFCVENGVVSACGMGAGPESTEGQAEPVVSRDQCPAPTLHVPAQAEGSQGSAVHSKKLLTAFLQHWWLYPSSWCSAFRVEASWLSGHDLSDSCCCPLCPSYSLPWALLWLCWEGREGHSWAQWELGAWVGGTATSHTNQCSPRTGHVGLSCCPREQLSLCSPSLRGAGRFSESSGGQNPEGCPGPSPARHWWQ</sequence>
<dbReference type="AlphaFoldDB" id="A0A8C9L5S6"/>
<dbReference type="PROSITE" id="PS50106">
    <property type="entry name" value="PDZ"/>
    <property type="match status" value="1"/>
</dbReference>
<dbReference type="GO" id="GO:0043197">
    <property type="term" value="C:dendritic spine"/>
    <property type="evidence" value="ECO:0007669"/>
    <property type="project" value="TreeGrafter"/>
</dbReference>
<keyword evidence="3" id="KW-0677">Repeat</keyword>
<name>A0A8C9L5S6_SERCA</name>
<dbReference type="SUPFAM" id="SSF50156">
    <property type="entry name" value="PDZ domain-like"/>
    <property type="match status" value="1"/>
</dbReference>
<evidence type="ECO:0000259" key="5">
    <source>
        <dbReference type="PROSITE" id="PS01179"/>
    </source>
</evidence>
<evidence type="ECO:0000256" key="1">
    <source>
        <dbReference type="ARBA" id="ARBA00022448"/>
    </source>
</evidence>
<dbReference type="FunFam" id="2.30.29.30:FF:000222">
    <property type="entry name" value="amyloid beta A4 precursor protein-binding family A member 3"/>
    <property type="match status" value="1"/>
</dbReference>
<feature type="domain" description="PID" evidence="5">
    <location>
        <begin position="248"/>
        <end position="394"/>
    </location>
</feature>
<dbReference type="Gene3D" id="2.30.42.10">
    <property type="match status" value="1"/>
</dbReference>
<dbReference type="GO" id="GO:0048471">
    <property type="term" value="C:perinuclear region of cytoplasm"/>
    <property type="evidence" value="ECO:0007669"/>
    <property type="project" value="Ensembl"/>
</dbReference>
<dbReference type="GO" id="GO:0005886">
    <property type="term" value="C:plasma membrane"/>
    <property type="evidence" value="ECO:0007669"/>
    <property type="project" value="TreeGrafter"/>
</dbReference>
<dbReference type="SMART" id="SM00462">
    <property type="entry name" value="PTB"/>
    <property type="match status" value="1"/>
</dbReference>
<dbReference type="GO" id="GO:0007268">
    <property type="term" value="P:chemical synaptic transmission"/>
    <property type="evidence" value="ECO:0007669"/>
    <property type="project" value="Ensembl"/>
</dbReference>
<accession>A0A8C9L5S6</accession>
<dbReference type="InterPro" id="IPR036034">
    <property type="entry name" value="PDZ_sf"/>
</dbReference>
<feature type="region of interest" description="Disordered" evidence="4">
    <location>
        <begin position="210"/>
        <end position="233"/>
    </location>
</feature>
<feature type="region of interest" description="Disordered" evidence="4">
    <location>
        <begin position="1"/>
        <end position="28"/>
    </location>
</feature>
<feature type="compositionally biased region" description="Low complexity" evidence="4">
    <location>
        <begin position="48"/>
        <end position="67"/>
    </location>
</feature>
<dbReference type="InterPro" id="IPR006020">
    <property type="entry name" value="PTB/PI_dom"/>
</dbReference>
<reference evidence="7" key="2">
    <citation type="submission" date="2025-09" db="UniProtKB">
        <authorList>
            <consortium name="Ensembl"/>
        </authorList>
    </citation>
    <scope>IDENTIFICATION</scope>
</reference>
<keyword evidence="8" id="KW-1185">Reference proteome</keyword>